<dbReference type="OrthoDB" id="2417337at2"/>
<dbReference type="EMBL" id="PJNH01000001">
    <property type="protein sequence ID" value="PKR78304.1"/>
    <property type="molecule type" value="Genomic_DNA"/>
</dbReference>
<keyword evidence="2" id="KW-1185">Reference proteome</keyword>
<dbReference type="AlphaFoldDB" id="A0A2I0QVG7"/>
<dbReference type="GO" id="GO:0030420">
    <property type="term" value="P:establishment of competence for transformation"/>
    <property type="evidence" value="ECO:0007669"/>
    <property type="project" value="InterPro"/>
</dbReference>
<name>A0A2I0QVG7_9BACI</name>
<dbReference type="Proteomes" id="UP000243524">
    <property type="component" value="Unassembled WGS sequence"/>
</dbReference>
<accession>A0A2I0QVG7</accession>
<evidence type="ECO:0000313" key="1">
    <source>
        <dbReference type="EMBL" id="PKR78304.1"/>
    </source>
</evidence>
<sequence>MDILKDPKITALTMAVTPHVVSGDVYGSYVLEKNGEYLCEIPPKQLMDKGCRYFGSSLKGRLDGTREVFGITRKAPISLDPMSGIFFLPTTSPHSSDCIWIAHGHVHSLEKLESKQTRIHFEGGKELTVDSSFTSLTNQIQRTAQFRHLMLDRITKHQREVELASS</sequence>
<dbReference type="Pfam" id="PF06338">
    <property type="entry name" value="ComK"/>
    <property type="match status" value="1"/>
</dbReference>
<proteinExistence type="predicted"/>
<organism evidence="1 2">
    <name type="scientific">Halalkalibacillus sediminis</name>
    <dbReference type="NCBI Taxonomy" id="2018042"/>
    <lineage>
        <taxon>Bacteria</taxon>
        <taxon>Bacillati</taxon>
        <taxon>Bacillota</taxon>
        <taxon>Bacilli</taxon>
        <taxon>Bacillales</taxon>
        <taxon>Bacillaceae</taxon>
        <taxon>Halalkalibacillus</taxon>
    </lineage>
</organism>
<dbReference type="InterPro" id="IPR010461">
    <property type="entry name" value="ComK"/>
</dbReference>
<evidence type="ECO:0000313" key="2">
    <source>
        <dbReference type="Proteomes" id="UP000243524"/>
    </source>
</evidence>
<protein>
    <submittedName>
        <fullName evidence="1">Competence protein</fullName>
    </submittedName>
</protein>
<comment type="caution">
    <text evidence="1">The sequence shown here is derived from an EMBL/GenBank/DDBJ whole genome shotgun (WGS) entry which is preliminary data.</text>
</comment>
<reference evidence="1 2" key="1">
    <citation type="submission" date="2017-06" db="EMBL/GenBank/DDBJ databases">
        <title>the draft geome sequence of Illustriluteabacillus marina B3227.</title>
        <authorList>
            <person name="He R.-H."/>
            <person name="Du Z.-J."/>
        </authorList>
    </citation>
    <scope>NUCLEOTIDE SEQUENCE [LARGE SCALE GENOMIC DNA]</scope>
    <source>
        <strain evidence="1 2">B3227</strain>
    </source>
</reference>
<dbReference type="RefSeq" id="WP_101330048.1">
    <property type="nucleotide sequence ID" value="NZ_PJNH01000001.1"/>
</dbReference>
<gene>
    <name evidence="1" type="ORF">CEY16_00665</name>
</gene>